<keyword evidence="6" id="KW-0378">Hydrolase</keyword>
<protein>
    <submittedName>
        <fullName evidence="16">Uncharacterized protein</fullName>
    </submittedName>
</protein>
<dbReference type="GO" id="GO:0008270">
    <property type="term" value="F:zinc ion binding"/>
    <property type="evidence" value="ECO:0007669"/>
    <property type="project" value="UniProtKB-KW"/>
</dbReference>
<evidence type="ECO:0000256" key="7">
    <source>
        <dbReference type="ARBA" id="ARBA00022833"/>
    </source>
</evidence>
<dbReference type="PROSITE" id="PS50013">
    <property type="entry name" value="CHROMO_2"/>
    <property type="match status" value="2"/>
</dbReference>
<dbReference type="InterPro" id="IPR038718">
    <property type="entry name" value="SNF2-like_sf"/>
</dbReference>
<feature type="region of interest" description="Disordered" evidence="11">
    <location>
        <begin position="925"/>
        <end position="947"/>
    </location>
</feature>
<keyword evidence="7" id="KW-0862">Zinc</keyword>
<dbReference type="InterPro" id="IPR016197">
    <property type="entry name" value="Chromo-like_dom_sf"/>
</dbReference>
<dbReference type="InterPro" id="IPR000330">
    <property type="entry name" value="SNF2_N"/>
</dbReference>
<dbReference type="PROSITE" id="PS01359">
    <property type="entry name" value="ZF_PHD_1"/>
    <property type="match status" value="1"/>
</dbReference>
<dbReference type="SMART" id="SM00487">
    <property type="entry name" value="DEXDc"/>
    <property type="match status" value="1"/>
</dbReference>
<reference evidence="16" key="1">
    <citation type="submission" date="2020-12" db="EMBL/GenBank/DDBJ databases">
        <authorList>
            <person name="Iha C."/>
        </authorList>
    </citation>
    <scope>NUCLEOTIDE SEQUENCE</scope>
</reference>
<dbReference type="Gene3D" id="2.40.50.40">
    <property type="match status" value="2"/>
</dbReference>
<proteinExistence type="predicted"/>
<dbReference type="GO" id="GO:0003677">
    <property type="term" value="F:DNA binding"/>
    <property type="evidence" value="ECO:0007669"/>
    <property type="project" value="InterPro"/>
</dbReference>
<dbReference type="Pfam" id="PF08074">
    <property type="entry name" value="CHDCT2"/>
    <property type="match status" value="1"/>
</dbReference>
<dbReference type="InterPro" id="IPR000953">
    <property type="entry name" value="Chromo/chromo_shadow_dom"/>
</dbReference>
<feature type="region of interest" description="Disordered" evidence="11">
    <location>
        <begin position="999"/>
        <end position="1048"/>
    </location>
</feature>
<dbReference type="Gene3D" id="1.10.10.60">
    <property type="entry name" value="Homeodomain-like"/>
    <property type="match status" value="1"/>
</dbReference>
<feature type="region of interest" description="Disordered" evidence="11">
    <location>
        <begin position="1547"/>
        <end position="1620"/>
    </location>
</feature>
<dbReference type="InterPro" id="IPR009462">
    <property type="entry name" value="CHD_II_SANT-like"/>
</dbReference>
<feature type="compositionally biased region" description="Basic and acidic residues" evidence="11">
    <location>
        <begin position="1329"/>
        <end position="1341"/>
    </location>
</feature>
<organism evidence="16 17">
    <name type="scientific">Ostreobium quekettii</name>
    <dbReference type="NCBI Taxonomy" id="121088"/>
    <lineage>
        <taxon>Eukaryota</taxon>
        <taxon>Viridiplantae</taxon>
        <taxon>Chlorophyta</taxon>
        <taxon>core chlorophytes</taxon>
        <taxon>Ulvophyceae</taxon>
        <taxon>TCBD clade</taxon>
        <taxon>Bryopsidales</taxon>
        <taxon>Ostreobineae</taxon>
        <taxon>Ostreobiaceae</taxon>
        <taxon>Ostreobium</taxon>
    </lineage>
</organism>
<dbReference type="PROSITE" id="PS50016">
    <property type="entry name" value="ZF_PHD_2"/>
    <property type="match status" value="1"/>
</dbReference>
<evidence type="ECO:0000256" key="5">
    <source>
        <dbReference type="ARBA" id="ARBA00022771"/>
    </source>
</evidence>
<feature type="compositionally biased region" description="Polar residues" evidence="11">
    <location>
        <begin position="1570"/>
        <end position="1584"/>
    </location>
</feature>
<dbReference type="Gene3D" id="3.40.50.300">
    <property type="entry name" value="P-loop containing nucleotide triphosphate hydrolases"/>
    <property type="match status" value="1"/>
</dbReference>
<dbReference type="Pfam" id="PF00176">
    <property type="entry name" value="SNF2-rel_dom"/>
    <property type="match status" value="1"/>
</dbReference>
<dbReference type="SUPFAM" id="SSF52540">
    <property type="entry name" value="P-loop containing nucleoside triphosphate hydrolases"/>
    <property type="match status" value="2"/>
</dbReference>
<dbReference type="PANTHER" id="PTHR45623">
    <property type="entry name" value="CHROMODOMAIN-HELICASE-DNA-BINDING PROTEIN 3-RELATED-RELATED"/>
    <property type="match status" value="1"/>
</dbReference>
<feature type="compositionally biased region" description="Low complexity" evidence="11">
    <location>
        <begin position="1585"/>
        <end position="1616"/>
    </location>
</feature>
<evidence type="ECO:0000256" key="3">
    <source>
        <dbReference type="ARBA" id="ARBA00022737"/>
    </source>
</evidence>
<evidence type="ECO:0000256" key="1">
    <source>
        <dbReference type="ARBA" id="ARBA00004123"/>
    </source>
</evidence>
<feature type="domain" description="Chromo" evidence="12">
    <location>
        <begin position="232"/>
        <end position="301"/>
    </location>
</feature>
<dbReference type="InterPro" id="IPR019786">
    <property type="entry name" value="Zinc_finger_PHD-type_CS"/>
</dbReference>
<feature type="compositionally biased region" description="Basic and acidic residues" evidence="11">
    <location>
        <begin position="1268"/>
        <end position="1283"/>
    </location>
</feature>
<keyword evidence="3" id="KW-0677">Repeat</keyword>
<feature type="domain" description="Helicase ATP-binding" evidence="14">
    <location>
        <begin position="351"/>
        <end position="536"/>
    </location>
</feature>
<dbReference type="InterPro" id="IPR049730">
    <property type="entry name" value="SNF2/RAD54-like_C"/>
</dbReference>
<feature type="region of interest" description="Disordered" evidence="11">
    <location>
        <begin position="290"/>
        <end position="316"/>
    </location>
</feature>
<keyword evidence="4" id="KW-0547">Nucleotide-binding</keyword>
<dbReference type="InterPro" id="IPR001650">
    <property type="entry name" value="Helicase_C-like"/>
</dbReference>
<dbReference type="GO" id="GO:0000785">
    <property type="term" value="C:chromatin"/>
    <property type="evidence" value="ECO:0007669"/>
    <property type="project" value="TreeGrafter"/>
</dbReference>
<keyword evidence="17" id="KW-1185">Reference proteome</keyword>
<evidence type="ECO:0000259" key="15">
    <source>
        <dbReference type="PROSITE" id="PS51194"/>
    </source>
</evidence>
<dbReference type="Pfam" id="PF00385">
    <property type="entry name" value="Chromo"/>
    <property type="match status" value="2"/>
</dbReference>
<dbReference type="EMBL" id="CAJHUC010000560">
    <property type="protein sequence ID" value="CAD7696876.1"/>
    <property type="molecule type" value="Genomic_DNA"/>
</dbReference>
<feature type="region of interest" description="Disordered" evidence="11">
    <location>
        <begin position="838"/>
        <end position="861"/>
    </location>
</feature>
<evidence type="ECO:0000256" key="9">
    <source>
        <dbReference type="ARBA" id="ARBA00023242"/>
    </source>
</evidence>
<dbReference type="CDD" id="cd15519">
    <property type="entry name" value="PHD1_Lid2p_like"/>
    <property type="match status" value="1"/>
</dbReference>
<dbReference type="InterPro" id="IPR013083">
    <property type="entry name" value="Znf_RING/FYVE/PHD"/>
</dbReference>
<feature type="compositionally biased region" description="Basic and acidic residues" evidence="11">
    <location>
        <begin position="1302"/>
        <end position="1321"/>
    </location>
</feature>
<dbReference type="PROSITE" id="PS51192">
    <property type="entry name" value="HELICASE_ATP_BIND_1"/>
    <property type="match status" value="1"/>
</dbReference>
<evidence type="ECO:0000259" key="12">
    <source>
        <dbReference type="PROSITE" id="PS50013"/>
    </source>
</evidence>
<comment type="caution">
    <text evidence="16">The sequence shown here is derived from an EMBL/GenBank/DDBJ whole genome shotgun (WGS) entry which is preliminary data.</text>
</comment>
<dbReference type="GO" id="GO:0016887">
    <property type="term" value="F:ATP hydrolysis activity"/>
    <property type="evidence" value="ECO:0007669"/>
    <property type="project" value="TreeGrafter"/>
</dbReference>
<comment type="subcellular location">
    <subcellularLocation>
        <location evidence="1">Nucleus</location>
    </subcellularLocation>
</comment>
<dbReference type="InterPro" id="IPR012957">
    <property type="entry name" value="CHD_C2"/>
</dbReference>
<feature type="region of interest" description="Disordered" evidence="11">
    <location>
        <begin position="1634"/>
        <end position="1694"/>
    </location>
</feature>
<dbReference type="OrthoDB" id="5857104at2759"/>
<keyword evidence="9" id="KW-0539">Nucleus</keyword>
<dbReference type="GO" id="GO:0140658">
    <property type="term" value="F:ATP-dependent chromatin remodeler activity"/>
    <property type="evidence" value="ECO:0007669"/>
    <property type="project" value="TreeGrafter"/>
</dbReference>
<dbReference type="InterPro" id="IPR023780">
    <property type="entry name" value="Chromo_domain"/>
</dbReference>
<feature type="domain" description="Chromo" evidence="12">
    <location>
        <begin position="146"/>
        <end position="212"/>
    </location>
</feature>
<dbReference type="Proteomes" id="UP000708148">
    <property type="component" value="Unassembled WGS sequence"/>
</dbReference>
<dbReference type="InterPro" id="IPR001965">
    <property type="entry name" value="Znf_PHD"/>
</dbReference>
<dbReference type="SMART" id="SM00249">
    <property type="entry name" value="PHD"/>
    <property type="match status" value="1"/>
</dbReference>
<gene>
    <name evidence="16" type="ORF">OSTQU699_LOCUS2237</name>
</gene>
<evidence type="ECO:0000259" key="13">
    <source>
        <dbReference type="PROSITE" id="PS50016"/>
    </source>
</evidence>
<sequence>MSRTPPPEGRQGGADGEGPAAPPPSPGQEGRNADVRCEGAVSEADSGEAGGGPGGSRRAGVAHQPGRYRESAESDFGSSEGEDGADIEDTNEEFCTVCGTAENPSKLLCCDNCPKVYHLGCLDPPLSRVPPGDWYCPSCASSFKLQDIEKILAVRPIDKDKNDGIGERELHVKWKGVSYLHCTWVPEKDVAQVHKLFPSLRSRYKAFLKEGPRVDPDVDPDELVDGVNKRWLRVERALSKADTKKGKKPEYFVKFEGLGYDECYWEWVDDIPQDVIREFEQQTSIVEEAQERLDSRQSGSRGGPKKKKSKLKRDLKEDGKLEAERLFSTTPEFLKGGRLHPYQLEGLNWLYFKWQVKENVILADEMGLGKTIQSIAFLATLWHVGVGKPCLVVVPLSTMRNWEREFQVWAPQLRVVSLYGNQETRNTVIKYELFAPNNKTGEERAKAKTRAGLQARVKFHVLLTSYELAIAESTHLAKVDYECLIVDEGHRLKSKNSKLHQELHGFAFAYRVLLTGTPLQNNLAELFMLLRFLDSTKFDSLEDFQQQFADIGDEKQVGTLHEMLSPHLLRRLKKDVLKELPPKKEQIVRVEMSPVQKEVYKSILTKSFKVLTAGKAGKATALKNVMMQLRKCCNHPYVFEGIEPIIWDPEEFMKKFVEASGKLDLLDKMVHRLKEQGHRILIYSQFTMMLDLLEEWVSARKYGHLRIDGAVSGTERQARIDKFNNEQEKYCVFLLSTRAGGLGINLATADTVIIYDSDWNPHNDIQAQSRAHRLGQQKGVMIYRLVTRATIEERMMQQSKKKLLLEHLVVRKMNRGDLKQEELDDILRYGAKELFMEDTKDDKDGDKEPSPQGQPQEPARVIDIEAARAERAERSGRIVYDSAAIDRLLDRSELYNQKEEEEASDNEIEFMKGFTVANFEFEEVSEHDSAQQGAENGEEAVVSKDDTTNDDFWDKCLKNRYEEMKMLEKEQEMATLGRGMRERRDVNYSTKNTAMYVEMSSGDESSESEFHADGKPRKMRKRKHLHDREPPRWSPEPSKRIRTNYGDMGPPVAVVPQQIMTGSGPNLRVLGFNAQDRLTFLNLLLRYGLPEGWMEGGRVNWDPFTSRFTKRYCADIDSYARIVLEHAHYAHKGEVPQSEVLFKVSPQDVQSRLGMLHLFRSKLRQLTSQAWHSFVLKAGPNSKLRATKHWSLHHDWALLQGVAKHGYGRWQDILKDPDLKLMKPLCDQLNVEVERQKADGEQNDQQNENPLEDGKEGQQGPDAPAEGGLKDGKGGGKREERASGKQGSVEVIELDLGSTDESNEKKEPSGDEAENAKRPRIESSNSGKVDLDGVVKAEAPERASGPVVEGGKDIGPSMQDGGTQQVDAAQVHSYLGKHFDQKCRHFITVRLKVIAEVLQHEQGDGRAANPARQPPSAQRQVAQRKPVAQAAQGAAVTRLANTQRPTHTQQGSAGPVALLTGLPIARQYPGPTPNHANARVNLIHMYNTVCNLCKQIHQDATAVSTTHTQHPQQAEEALIRAGHKFRKQLQDLEMWCVQLMRCLPPGRQLPPVAPTRPQSTPVPLARPRYASSQAPPAHTPSGQHQQQQRQQQQQQQQRRQQQQQQQPQQPQQQQPQTHATQPVVLPGRPVAAVSTAARVGSSNADRNVAGVPAGAPSSEQALRAAGVGMAMDSSSSKEGSHLQDMHGTRTGDNNEVIILDD</sequence>
<evidence type="ECO:0000256" key="11">
    <source>
        <dbReference type="SAM" id="MobiDB-lite"/>
    </source>
</evidence>
<dbReference type="GO" id="GO:0042393">
    <property type="term" value="F:histone binding"/>
    <property type="evidence" value="ECO:0007669"/>
    <property type="project" value="TreeGrafter"/>
</dbReference>
<dbReference type="GO" id="GO:0005634">
    <property type="term" value="C:nucleus"/>
    <property type="evidence" value="ECO:0007669"/>
    <property type="project" value="UniProtKB-SubCell"/>
</dbReference>
<keyword evidence="8" id="KW-0067">ATP-binding</keyword>
<feature type="domain" description="Helicase C-terminal" evidence="15">
    <location>
        <begin position="665"/>
        <end position="816"/>
    </location>
</feature>
<evidence type="ECO:0000256" key="6">
    <source>
        <dbReference type="ARBA" id="ARBA00022801"/>
    </source>
</evidence>
<feature type="region of interest" description="Disordered" evidence="11">
    <location>
        <begin position="1"/>
        <end position="86"/>
    </location>
</feature>
<keyword evidence="2" id="KW-0479">Metal-binding</keyword>
<name>A0A8S1ISJ7_9CHLO</name>
<dbReference type="Gene3D" id="3.40.50.10810">
    <property type="entry name" value="Tandem AAA-ATPase domain"/>
    <property type="match status" value="1"/>
</dbReference>
<dbReference type="SUPFAM" id="SSF54160">
    <property type="entry name" value="Chromo domain-like"/>
    <property type="match status" value="2"/>
</dbReference>
<dbReference type="GO" id="GO:0005524">
    <property type="term" value="F:ATP binding"/>
    <property type="evidence" value="ECO:0007669"/>
    <property type="project" value="UniProtKB-KW"/>
</dbReference>
<evidence type="ECO:0000313" key="16">
    <source>
        <dbReference type="EMBL" id="CAD7696876.1"/>
    </source>
</evidence>
<dbReference type="Pfam" id="PF06461">
    <property type="entry name" value="CHDII_SANT-like"/>
    <property type="match status" value="1"/>
</dbReference>
<dbReference type="InterPro" id="IPR014001">
    <property type="entry name" value="Helicase_ATP-bd"/>
</dbReference>
<dbReference type="InterPro" id="IPR027417">
    <property type="entry name" value="P-loop_NTPase"/>
</dbReference>
<dbReference type="SMART" id="SM00490">
    <property type="entry name" value="HELICc"/>
    <property type="match status" value="1"/>
</dbReference>
<accession>A0A8S1ISJ7</accession>
<keyword evidence="5 10" id="KW-0863">Zinc-finger</keyword>
<dbReference type="Pfam" id="PF06465">
    <property type="entry name" value="DUF1087"/>
    <property type="match status" value="1"/>
</dbReference>
<feature type="domain" description="PHD-type" evidence="13">
    <location>
        <begin position="92"/>
        <end position="142"/>
    </location>
</feature>
<dbReference type="InterPro" id="IPR009463">
    <property type="entry name" value="DUF1087"/>
</dbReference>
<dbReference type="InterPro" id="IPR019787">
    <property type="entry name" value="Znf_PHD-finger"/>
</dbReference>
<evidence type="ECO:0000313" key="17">
    <source>
        <dbReference type="Proteomes" id="UP000708148"/>
    </source>
</evidence>
<feature type="compositionally biased region" description="Basic and acidic residues" evidence="11">
    <location>
        <begin position="1678"/>
        <end position="1689"/>
    </location>
</feature>
<dbReference type="GO" id="GO:0003682">
    <property type="term" value="F:chromatin binding"/>
    <property type="evidence" value="ECO:0007669"/>
    <property type="project" value="TreeGrafter"/>
</dbReference>
<dbReference type="PANTHER" id="PTHR45623:SF17">
    <property type="entry name" value="CHROMODOMAIN-HELICASE-DNA-BINDING PROTEIN 3-RELATED"/>
    <property type="match status" value="1"/>
</dbReference>
<dbReference type="Pfam" id="PF00271">
    <property type="entry name" value="Helicase_C"/>
    <property type="match status" value="1"/>
</dbReference>
<feature type="compositionally biased region" description="Gly residues" evidence="11">
    <location>
        <begin position="48"/>
        <end position="57"/>
    </location>
</feature>
<evidence type="ECO:0000256" key="2">
    <source>
        <dbReference type="ARBA" id="ARBA00022723"/>
    </source>
</evidence>
<dbReference type="CDD" id="cd18660">
    <property type="entry name" value="CD1_tandem"/>
    <property type="match status" value="1"/>
</dbReference>
<evidence type="ECO:0000259" key="14">
    <source>
        <dbReference type="PROSITE" id="PS51192"/>
    </source>
</evidence>
<dbReference type="Pfam" id="PF00628">
    <property type="entry name" value="PHD"/>
    <property type="match status" value="1"/>
</dbReference>
<dbReference type="CDD" id="cd18793">
    <property type="entry name" value="SF2_C_SNF"/>
    <property type="match status" value="1"/>
</dbReference>
<evidence type="ECO:0000256" key="4">
    <source>
        <dbReference type="ARBA" id="ARBA00022741"/>
    </source>
</evidence>
<evidence type="ECO:0000256" key="8">
    <source>
        <dbReference type="ARBA" id="ARBA00022840"/>
    </source>
</evidence>
<dbReference type="Gene3D" id="3.30.40.10">
    <property type="entry name" value="Zinc/RING finger domain, C3HC4 (zinc finger)"/>
    <property type="match status" value="1"/>
</dbReference>
<feature type="region of interest" description="Disordered" evidence="11">
    <location>
        <begin position="1237"/>
        <end position="1354"/>
    </location>
</feature>
<dbReference type="SMART" id="SM01147">
    <property type="entry name" value="DUF1087"/>
    <property type="match status" value="1"/>
</dbReference>
<feature type="compositionally biased region" description="Basic and acidic residues" evidence="11">
    <location>
        <begin position="838"/>
        <end position="849"/>
    </location>
</feature>
<dbReference type="SMART" id="SM00298">
    <property type="entry name" value="CHROMO"/>
    <property type="match status" value="2"/>
</dbReference>
<evidence type="ECO:0000256" key="10">
    <source>
        <dbReference type="PROSITE-ProRule" id="PRU00146"/>
    </source>
</evidence>
<feature type="region of interest" description="Disordered" evidence="11">
    <location>
        <begin position="1402"/>
        <end position="1427"/>
    </location>
</feature>
<dbReference type="PROSITE" id="PS51194">
    <property type="entry name" value="HELICASE_CTER"/>
    <property type="match status" value="1"/>
</dbReference>